<keyword evidence="2" id="KW-0436">Ligase</keyword>
<name>A0A841I512_9DEIO</name>
<dbReference type="AlphaFoldDB" id="A0A841I512"/>
<dbReference type="Pfam" id="PF00501">
    <property type="entry name" value="AMP-binding"/>
    <property type="match status" value="1"/>
</dbReference>
<dbReference type="Gene3D" id="3.40.50.12780">
    <property type="entry name" value="N-terminal domain of ligase-like"/>
    <property type="match status" value="1"/>
</dbReference>
<reference evidence="2 3" key="1">
    <citation type="submission" date="2020-08" db="EMBL/GenBank/DDBJ databases">
        <title>Genomic Encyclopedia of Type Strains, Phase IV (KMG-IV): sequencing the most valuable type-strain genomes for metagenomic binning, comparative biology and taxonomic classification.</title>
        <authorList>
            <person name="Goeker M."/>
        </authorList>
    </citation>
    <scope>NUCLEOTIDE SEQUENCE [LARGE SCALE GENOMIC DNA]</scope>
    <source>
        <strain evidence="2 3">DSM 21458</strain>
    </source>
</reference>
<evidence type="ECO:0000259" key="1">
    <source>
        <dbReference type="Pfam" id="PF00501"/>
    </source>
</evidence>
<dbReference type="InterPro" id="IPR050237">
    <property type="entry name" value="ATP-dep_AMP-bd_enzyme"/>
</dbReference>
<comment type="caution">
    <text evidence="2">The sequence shown here is derived from an EMBL/GenBank/DDBJ whole genome shotgun (WGS) entry which is preliminary data.</text>
</comment>
<dbReference type="RefSeq" id="WP_183988267.1">
    <property type="nucleotide sequence ID" value="NZ_JACHHG010000012.1"/>
</dbReference>
<dbReference type="PANTHER" id="PTHR43767:SF1">
    <property type="entry name" value="NONRIBOSOMAL PEPTIDE SYNTHASE PES1 (EUROFUNG)-RELATED"/>
    <property type="match status" value="1"/>
</dbReference>
<evidence type="ECO:0000313" key="2">
    <source>
        <dbReference type="EMBL" id="MBB6099518.1"/>
    </source>
</evidence>
<keyword evidence="3" id="KW-1185">Reference proteome</keyword>
<dbReference type="EMBL" id="JACHHG010000012">
    <property type="protein sequence ID" value="MBB6099518.1"/>
    <property type="molecule type" value="Genomic_DNA"/>
</dbReference>
<gene>
    <name evidence="2" type="ORF">HNR42_002968</name>
</gene>
<dbReference type="InterPro" id="IPR000873">
    <property type="entry name" value="AMP-dep_synth/lig_dom"/>
</dbReference>
<evidence type="ECO:0000313" key="3">
    <source>
        <dbReference type="Proteomes" id="UP000569951"/>
    </source>
</evidence>
<proteinExistence type="predicted"/>
<feature type="domain" description="AMP-dependent synthetase/ligase" evidence="1">
    <location>
        <begin position="9"/>
        <end position="377"/>
    </location>
</feature>
<dbReference type="InterPro" id="IPR020845">
    <property type="entry name" value="AMP-binding_CS"/>
</dbReference>
<dbReference type="SUPFAM" id="SSF56801">
    <property type="entry name" value="Acetyl-CoA synthetase-like"/>
    <property type="match status" value="1"/>
</dbReference>
<dbReference type="PANTHER" id="PTHR43767">
    <property type="entry name" value="LONG-CHAIN-FATTY-ACID--COA LIGASE"/>
    <property type="match status" value="1"/>
</dbReference>
<dbReference type="InterPro" id="IPR042099">
    <property type="entry name" value="ANL_N_sf"/>
</dbReference>
<accession>A0A841I512</accession>
<dbReference type="PROSITE" id="PS00455">
    <property type="entry name" value="AMP_BINDING"/>
    <property type="match status" value="1"/>
</dbReference>
<organism evidence="2 3">
    <name type="scientific">Deinobacterium chartae</name>
    <dbReference type="NCBI Taxonomy" id="521158"/>
    <lineage>
        <taxon>Bacteria</taxon>
        <taxon>Thermotogati</taxon>
        <taxon>Deinococcota</taxon>
        <taxon>Deinococci</taxon>
        <taxon>Deinococcales</taxon>
        <taxon>Deinococcaceae</taxon>
        <taxon>Deinobacterium</taxon>
    </lineage>
</organism>
<sequence>MNLARLLIEAARAHPERAAILEGRRVTRYRDLERNSARLALALRDRGLTCGDRVLLLLPLSARLYVTLAALWRLGAVPVVLDVSLGRAHLEASLRRARPRALIGSPKAHLLQLVSPALRAVPLRIIAGRMPLPRGSDGPLEELPPEHPALITLTSGSTGRPKAAARSHGLLAAQYAALREAMGLGGGDLDLSTLPIVALAQLASGNTCVLPDADLRRPGRVDGARLLRQLARHPARSVAASPALLERLVGAAERACARLPFERVFAGGGPVFPTLLERLARVAPDAHIVAVYGSTEAEPIAHVAWQHTSGADLERTRSGGGLLAGRPVPQIRLSVLPDRFGQPLPYAAQAELEAAALGPYAPGEIVVSGAHVLPGYLDGEGDLETKWRDPVSGTVWHRTGDAGYLDDAGRLWLLGRCSARVTDARGTLYPFAVEAAAQALPGVRRAALVAQEGGRVLCLETGDPALDLVEVRAALDWARLDRVRRVRALPLDARHTAKIDYPRLARMLGKT</sequence>
<dbReference type="GO" id="GO:0016874">
    <property type="term" value="F:ligase activity"/>
    <property type="evidence" value="ECO:0007669"/>
    <property type="project" value="UniProtKB-KW"/>
</dbReference>
<dbReference type="Proteomes" id="UP000569951">
    <property type="component" value="Unassembled WGS sequence"/>
</dbReference>
<protein>
    <submittedName>
        <fullName evidence="2">Acyl-CoA synthetase (AMP-forming)/AMP-acid ligase II</fullName>
    </submittedName>
</protein>